<dbReference type="GO" id="GO:0009251">
    <property type="term" value="P:glucan catabolic process"/>
    <property type="evidence" value="ECO:0007669"/>
    <property type="project" value="TreeGrafter"/>
</dbReference>
<dbReference type="AlphaFoldDB" id="A0A0D7BQ02"/>
<reference evidence="3 4" key="1">
    <citation type="journal article" date="2015" name="Fungal Genet. Biol.">
        <title>Evolution of novel wood decay mechanisms in Agaricales revealed by the genome sequences of Fistulina hepatica and Cylindrobasidium torrendii.</title>
        <authorList>
            <person name="Floudas D."/>
            <person name="Held B.W."/>
            <person name="Riley R."/>
            <person name="Nagy L.G."/>
            <person name="Koehler G."/>
            <person name="Ransdell A.S."/>
            <person name="Younus H."/>
            <person name="Chow J."/>
            <person name="Chiniquy J."/>
            <person name="Lipzen A."/>
            <person name="Tritt A."/>
            <person name="Sun H."/>
            <person name="Haridas S."/>
            <person name="LaButti K."/>
            <person name="Ohm R.A."/>
            <person name="Kues U."/>
            <person name="Blanchette R.A."/>
            <person name="Grigoriev I.V."/>
            <person name="Minto R.E."/>
            <person name="Hibbett D.S."/>
        </authorList>
    </citation>
    <scope>NUCLEOTIDE SEQUENCE [LARGE SCALE GENOMIC DNA]</scope>
    <source>
        <strain evidence="3 4">FP15055 ss-10</strain>
    </source>
</reference>
<organism evidence="3 4">
    <name type="scientific">Cylindrobasidium torrendii FP15055 ss-10</name>
    <dbReference type="NCBI Taxonomy" id="1314674"/>
    <lineage>
        <taxon>Eukaryota</taxon>
        <taxon>Fungi</taxon>
        <taxon>Dikarya</taxon>
        <taxon>Basidiomycota</taxon>
        <taxon>Agaricomycotina</taxon>
        <taxon>Agaricomycetes</taxon>
        <taxon>Agaricomycetidae</taxon>
        <taxon>Agaricales</taxon>
        <taxon>Marasmiineae</taxon>
        <taxon>Physalacriaceae</taxon>
        <taxon>Cylindrobasidium</taxon>
    </lineage>
</organism>
<evidence type="ECO:0000313" key="3">
    <source>
        <dbReference type="EMBL" id="KIY72517.1"/>
    </source>
</evidence>
<dbReference type="InterPro" id="IPR013320">
    <property type="entry name" value="ConA-like_dom_sf"/>
</dbReference>
<keyword evidence="3" id="KW-0378">Hydrolase</keyword>
<dbReference type="InterPro" id="IPR050546">
    <property type="entry name" value="Glycosyl_Hydrlase_16"/>
</dbReference>
<dbReference type="SUPFAM" id="SSF49899">
    <property type="entry name" value="Concanavalin A-like lectins/glucanases"/>
    <property type="match status" value="1"/>
</dbReference>
<dbReference type="EMBL" id="KN880443">
    <property type="protein sequence ID" value="KIY72517.1"/>
    <property type="molecule type" value="Genomic_DNA"/>
</dbReference>
<keyword evidence="4" id="KW-1185">Reference proteome</keyword>
<evidence type="ECO:0000256" key="1">
    <source>
        <dbReference type="SAM" id="SignalP"/>
    </source>
</evidence>
<evidence type="ECO:0000259" key="2">
    <source>
        <dbReference type="PROSITE" id="PS51762"/>
    </source>
</evidence>
<dbReference type="STRING" id="1314674.A0A0D7BQ02"/>
<protein>
    <submittedName>
        <fullName evidence="3">Glycoside hydrolase family 16 protein</fullName>
    </submittedName>
</protein>
<dbReference type="PANTHER" id="PTHR10963">
    <property type="entry name" value="GLYCOSYL HYDROLASE-RELATED"/>
    <property type="match status" value="1"/>
</dbReference>
<accession>A0A0D7BQ02</accession>
<dbReference type="Proteomes" id="UP000054007">
    <property type="component" value="Unassembled WGS sequence"/>
</dbReference>
<sequence length="319" mass="34066">MFSLSSAAFFTLALSSQVSAWTYGITANYIGQGLLDAFSYDAIADPTHGRGVYVDKATALAKNLTYASGNSVIIRADSTTYLDPAGAGRATIRLKSNRDFTNGVTVYDIRHMPEGCGTWPAVWSFGEAPGQSWPALGEIDILEGVNNQGVNQVALHTKPGCTVPWDRDQAGTTLQSNCDSNANNNAGCGVLSPSPVSFGPAFNNNGGGWFAIEKRTDFIKVWFWARNDASVPPGVAAGSDQAVTDNWGRPNAFYPGDNCNMSQFFGPHRIIINLAFCGDWAGSVYGSSGCPSTCVDYVNNNPGAFSKAYFDIASIKHYD</sequence>
<proteinExistence type="predicted"/>
<feature type="chain" id="PRO_5002317201" evidence="1">
    <location>
        <begin position="21"/>
        <end position="319"/>
    </location>
</feature>
<evidence type="ECO:0000313" key="4">
    <source>
        <dbReference type="Proteomes" id="UP000054007"/>
    </source>
</evidence>
<keyword evidence="1" id="KW-0732">Signal</keyword>
<feature type="domain" description="GH16" evidence="2">
    <location>
        <begin position="19"/>
        <end position="289"/>
    </location>
</feature>
<dbReference type="CDD" id="cd02181">
    <property type="entry name" value="GH16_fungal_Lam16A_glucanase"/>
    <property type="match status" value="1"/>
</dbReference>
<name>A0A0D7BQ02_9AGAR</name>
<feature type="signal peptide" evidence="1">
    <location>
        <begin position="1"/>
        <end position="20"/>
    </location>
</feature>
<dbReference type="GO" id="GO:0004553">
    <property type="term" value="F:hydrolase activity, hydrolyzing O-glycosyl compounds"/>
    <property type="evidence" value="ECO:0007669"/>
    <property type="project" value="InterPro"/>
</dbReference>
<dbReference type="PROSITE" id="PS51762">
    <property type="entry name" value="GH16_2"/>
    <property type="match status" value="1"/>
</dbReference>
<dbReference type="Pfam" id="PF26113">
    <property type="entry name" value="GH16_XgeA"/>
    <property type="match status" value="1"/>
</dbReference>
<dbReference type="PANTHER" id="PTHR10963:SF24">
    <property type="entry name" value="GLYCOSIDASE C21B10.07-RELATED"/>
    <property type="match status" value="1"/>
</dbReference>
<dbReference type="Gene3D" id="2.60.120.200">
    <property type="match status" value="1"/>
</dbReference>
<dbReference type="InterPro" id="IPR000757">
    <property type="entry name" value="Beta-glucanase-like"/>
</dbReference>
<dbReference type="OrthoDB" id="192832at2759"/>
<gene>
    <name evidence="3" type="ORF">CYLTODRAFT_428973</name>
</gene>